<evidence type="ECO:0000256" key="1">
    <source>
        <dbReference type="ARBA" id="ARBA00022801"/>
    </source>
</evidence>
<evidence type="ECO:0000259" key="3">
    <source>
        <dbReference type="Pfam" id="PF01156"/>
    </source>
</evidence>
<sequence>MQMFWERGRRLAQAVRARAGRVFCGALALWVGVMAFSPQRNIPTTLTERTPILIDCDPGGDDVLAIGLAAGTALLDVRGITLCSGAGTLAQTGRSGLTAATYFDLHCPVALGSTRNSAGEAVVWGEDTGPTGAGNLVLPFGGEEDFDPRPAWELMYETAVQEGGALQILCLGPLTNLARALEEHPDLPQYIQRVVFSAGSVSLTENGAVAGVGSDANGPADPAALQKVLASGIPLVMIDASISLGDHGTQKDLWTLFASQPRLFDALWSYWDEKGKRNFAAGTLPLDGIAAVSLLIDETTLVLKPADLGYCEGPVTGLDGEPLDGRRRVTVTSAAEGGSPHRVAVACAMWDWQGKTAPAPVVLLHQCRNLLGSAAAL</sequence>
<evidence type="ECO:0000313" key="5">
    <source>
        <dbReference type="EMBL" id="SHG34663.1"/>
    </source>
</evidence>
<dbReference type="InterPro" id="IPR001910">
    <property type="entry name" value="Inosine/uridine_hydrolase_dom"/>
</dbReference>
<evidence type="ECO:0000313" key="4">
    <source>
        <dbReference type="EMBL" id="MZL70480.1"/>
    </source>
</evidence>
<keyword evidence="1" id="KW-0378">Hydrolase</keyword>
<keyword evidence="7" id="KW-1185">Reference proteome</keyword>
<dbReference type="Pfam" id="PF01156">
    <property type="entry name" value="IU_nuc_hydro"/>
    <property type="match status" value="1"/>
</dbReference>
<dbReference type="GO" id="GO:0006152">
    <property type="term" value="P:purine nucleoside catabolic process"/>
    <property type="evidence" value="ECO:0007669"/>
    <property type="project" value="TreeGrafter"/>
</dbReference>
<reference evidence="6" key="2">
    <citation type="submission" date="2016-11" db="EMBL/GenBank/DDBJ databases">
        <authorList>
            <person name="Jaros S."/>
            <person name="Januszkiewicz K."/>
            <person name="Wedrychowicz H."/>
        </authorList>
    </citation>
    <scope>NUCLEOTIDE SEQUENCE [LARGE SCALE GENOMIC DNA]</scope>
    <source>
        <strain evidence="6">DSM 4029</strain>
    </source>
</reference>
<dbReference type="RefSeq" id="WP_021658119.1">
    <property type="nucleotide sequence ID" value="NZ_FQVY01000003.1"/>
</dbReference>
<proteinExistence type="predicted"/>
<dbReference type="PANTHER" id="PTHR12304">
    <property type="entry name" value="INOSINE-URIDINE PREFERRING NUCLEOSIDE HYDROLASE"/>
    <property type="match status" value="1"/>
</dbReference>
<dbReference type="EMBL" id="WWVX01000008">
    <property type="protein sequence ID" value="MZL70480.1"/>
    <property type="molecule type" value="Genomic_DNA"/>
</dbReference>
<comment type="caution">
    <text evidence="5">The sequence shown here is derived from an EMBL/GenBank/DDBJ whole genome shotgun (WGS) entry which is preliminary data.</text>
</comment>
<reference evidence="4 7" key="3">
    <citation type="journal article" date="2019" name="Nat. Med.">
        <title>A library of human gut bacterial isolates paired with longitudinal multiomics data enables mechanistic microbiome research.</title>
        <authorList>
            <person name="Poyet M."/>
            <person name="Groussin M."/>
            <person name="Gibbons S.M."/>
            <person name="Avila-Pacheco J."/>
            <person name="Jiang X."/>
            <person name="Kearney S.M."/>
            <person name="Perrotta A.R."/>
            <person name="Berdy B."/>
            <person name="Zhao S."/>
            <person name="Lieberman T.D."/>
            <person name="Swanson P.K."/>
            <person name="Smith M."/>
            <person name="Roesemann S."/>
            <person name="Alexander J.E."/>
            <person name="Rich S.A."/>
            <person name="Livny J."/>
            <person name="Vlamakis H."/>
            <person name="Clish C."/>
            <person name="Bullock K."/>
            <person name="Deik A."/>
            <person name="Scott J."/>
            <person name="Pierce K.A."/>
            <person name="Xavier R.J."/>
            <person name="Alm E.J."/>
        </authorList>
    </citation>
    <scope>NUCLEOTIDE SEQUENCE [LARGE SCALE GENOMIC DNA]</scope>
    <source>
        <strain evidence="4 7">BIOML-A2</strain>
    </source>
</reference>
<accession>A0AAQ1MEX4</accession>
<dbReference type="EMBL" id="FQVY01000003">
    <property type="protein sequence ID" value="SHG34663.1"/>
    <property type="molecule type" value="Genomic_DNA"/>
</dbReference>
<feature type="domain" description="Inosine/uridine-preferring nucleoside hydrolase" evidence="3">
    <location>
        <begin position="52"/>
        <end position="325"/>
    </location>
</feature>
<evidence type="ECO:0000256" key="2">
    <source>
        <dbReference type="ARBA" id="ARBA00023295"/>
    </source>
</evidence>
<dbReference type="Proteomes" id="UP000474718">
    <property type="component" value="Unassembled WGS sequence"/>
</dbReference>
<protein>
    <submittedName>
        <fullName evidence="5">Inosine-uridine nucleoside N-ribohydrolase</fullName>
    </submittedName>
</protein>
<dbReference type="GO" id="GO:0005829">
    <property type="term" value="C:cytosol"/>
    <property type="evidence" value="ECO:0007669"/>
    <property type="project" value="TreeGrafter"/>
</dbReference>
<name>A0AAQ1MEX4_9FIRM</name>
<evidence type="ECO:0000313" key="7">
    <source>
        <dbReference type="Proteomes" id="UP000474718"/>
    </source>
</evidence>
<keyword evidence="2" id="KW-0326">Glycosidase</keyword>
<evidence type="ECO:0000313" key="6">
    <source>
        <dbReference type="Proteomes" id="UP000184089"/>
    </source>
</evidence>
<dbReference type="Proteomes" id="UP000184089">
    <property type="component" value="Unassembled WGS sequence"/>
</dbReference>
<reference evidence="5" key="1">
    <citation type="submission" date="2016-11" db="EMBL/GenBank/DDBJ databases">
        <authorList>
            <person name="Varghese N."/>
            <person name="Submissions S."/>
        </authorList>
    </citation>
    <scope>NUCLEOTIDE SEQUENCE</scope>
    <source>
        <strain evidence="5">DSM 4029</strain>
    </source>
</reference>
<organism evidence="5 6">
    <name type="scientific">Bittarella massiliensis</name>
    <name type="common">ex Durand et al. 2017</name>
    <dbReference type="NCBI Taxonomy" id="1720313"/>
    <lineage>
        <taxon>Bacteria</taxon>
        <taxon>Bacillati</taxon>
        <taxon>Bacillota</taxon>
        <taxon>Clostridia</taxon>
        <taxon>Eubacteriales</taxon>
        <taxon>Oscillospiraceae</taxon>
        <taxon>Bittarella (ex Durand et al. 2017)</taxon>
    </lineage>
</organism>
<dbReference type="Gene3D" id="3.90.245.10">
    <property type="entry name" value="Ribonucleoside hydrolase-like"/>
    <property type="match status" value="1"/>
</dbReference>
<dbReference type="PANTHER" id="PTHR12304:SF4">
    <property type="entry name" value="URIDINE NUCLEOSIDASE"/>
    <property type="match status" value="1"/>
</dbReference>
<dbReference type="SUPFAM" id="SSF53590">
    <property type="entry name" value="Nucleoside hydrolase"/>
    <property type="match status" value="1"/>
</dbReference>
<gene>
    <name evidence="4" type="ORF">GT747_12025</name>
    <name evidence="5" type="ORF">SAMN05444424_2191</name>
</gene>
<dbReference type="InterPro" id="IPR036452">
    <property type="entry name" value="Ribo_hydro-like"/>
</dbReference>
<dbReference type="InterPro" id="IPR023186">
    <property type="entry name" value="IUNH"/>
</dbReference>
<dbReference type="GO" id="GO:0008477">
    <property type="term" value="F:purine nucleosidase activity"/>
    <property type="evidence" value="ECO:0007669"/>
    <property type="project" value="TreeGrafter"/>
</dbReference>
<dbReference type="AlphaFoldDB" id="A0AAQ1MEX4"/>